<keyword evidence="4" id="KW-1185">Reference proteome</keyword>
<dbReference type="PANTHER" id="PTHR15327">
    <property type="entry name" value="MICROFIBRIL-ASSOCIATED PROTEIN"/>
    <property type="match status" value="1"/>
</dbReference>
<feature type="region of interest" description="Disordered" evidence="1">
    <location>
        <begin position="1"/>
        <end position="217"/>
    </location>
</feature>
<dbReference type="InterPro" id="IPR033194">
    <property type="entry name" value="MFAP1"/>
</dbReference>
<name>A0A5B8MFM4_9CHLO</name>
<sequence>MSLARNALQSEKEREKKEGTTKVTRYRAGQVPRWASGEGEEESQGGGLLGTAAKATGAAAPVIVQPGKGDRRLQRLAGRGADRGGGQEARRRRHREGVGEDDEVPDALRGRGEDTEGEEDEEELAERRRRIRAAQLRAEEEAGPGEAEPGEGDKEEDSDEYYSSEYETDTSEGGGAKLIKPVFVSKKDRKTAGGGSEGKGPLLQTTWRTTDEVQRRRQETRAMVKEMAVNEFKGGTDNRSFDDVDTDDEKDKQGEYEAWKLRELGRLTLEWKAENNFRDEEEERGEAKNARAPREKGERVLEYHKAAFFQDASDARL</sequence>
<evidence type="ECO:0000256" key="1">
    <source>
        <dbReference type="SAM" id="MobiDB-lite"/>
    </source>
</evidence>
<reference evidence="3 4" key="1">
    <citation type="submission" date="2018-07" db="EMBL/GenBank/DDBJ databases">
        <title>The complete nuclear genome of the prasinophyte Chloropicon primus (CCMP1205).</title>
        <authorList>
            <person name="Pombert J.-F."/>
            <person name="Otis C."/>
            <person name="Turmel M."/>
            <person name="Lemieux C."/>
        </authorList>
    </citation>
    <scope>NUCLEOTIDE SEQUENCE [LARGE SCALE GENOMIC DNA]</scope>
    <source>
        <strain evidence="3 4">CCMP1205</strain>
    </source>
</reference>
<feature type="domain" description="Micro-fibrillar-associated protein 1 C-terminal" evidence="2">
    <location>
        <begin position="175"/>
        <end position="295"/>
    </location>
</feature>
<evidence type="ECO:0000259" key="2">
    <source>
        <dbReference type="Pfam" id="PF06991"/>
    </source>
</evidence>
<feature type="region of interest" description="Disordered" evidence="1">
    <location>
        <begin position="230"/>
        <end position="252"/>
    </location>
</feature>
<dbReference type="InterPro" id="IPR009730">
    <property type="entry name" value="MFAP1_C"/>
</dbReference>
<feature type="compositionally biased region" description="Basic and acidic residues" evidence="1">
    <location>
        <begin position="10"/>
        <end position="20"/>
    </location>
</feature>
<proteinExistence type="predicted"/>
<feature type="compositionally biased region" description="Low complexity" evidence="1">
    <location>
        <begin position="50"/>
        <end position="60"/>
    </location>
</feature>
<evidence type="ECO:0000313" key="4">
    <source>
        <dbReference type="Proteomes" id="UP000316726"/>
    </source>
</evidence>
<dbReference type="Proteomes" id="UP000316726">
    <property type="component" value="Chromosome 1"/>
</dbReference>
<dbReference type="STRING" id="1764295.A0A5B8MFM4"/>
<protein>
    <submittedName>
        <fullName evidence="3">Putative microfibrillar-associated protein</fullName>
    </submittedName>
</protein>
<evidence type="ECO:0000313" key="3">
    <source>
        <dbReference type="EMBL" id="QDZ18122.1"/>
    </source>
</evidence>
<feature type="compositionally biased region" description="Acidic residues" evidence="1">
    <location>
        <begin position="148"/>
        <end position="170"/>
    </location>
</feature>
<feature type="compositionally biased region" description="Basic and acidic residues" evidence="1">
    <location>
        <begin position="285"/>
        <end position="297"/>
    </location>
</feature>
<dbReference type="EMBL" id="CP031034">
    <property type="protein sequence ID" value="QDZ18122.1"/>
    <property type="molecule type" value="Genomic_DNA"/>
</dbReference>
<dbReference type="AlphaFoldDB" id="A0A5B8MFM4"/>
<feature type="region of interest" description="Disordered" evidence="1">
    <location>
        <begin position="276"/>
        <end position="297"/>
    </location>
</feature>
<organism evidence="3 4">
    <name type="scientific">Chloropicon primus</name>
    <dbReference type="NCBI Taxonomy" id="1764295"/>
    <lineage>
        <taxon>Eukaryota</taxon>
        <taxon>Viridiplantae</taxon>
        <taxon>Chlorophyta</taxon>
        <taxon>Chloropicophyceae</taxon>
        <taxon>Chloropicales</taxon>
        <taxon>Chloropicaceae</taxon>
        <taxon>Chloropicon</taxon>
    </lineage>
</organism>
<feature type="compositionally biased region" description="Acidic residues" evidence="1">
    <location>
        <begin position="115"/>
        <end position="124"/>
    </location>
</feature>
<accession>A0A5B8MFM4</accession>
<dbReference type="Pfam" id="PF06991">
    <property type="entry name" value="MFAP1"/>
    <property type="match status" value="1"/>
</dbReference>
<gene>
    <name evidence="3" type="ORF">A3770_01p06400</name>
</gene>
<dbReference type="OrthoDB" id="1111734at2759"/>